<dbReference type="AlphaFoldDB" id="A0A0R2G5Z4"/>
<dbReference type="Pfam" id="PF00313">
    <property type="entry name" value="CSD"/>
    <property type="match status" value="1"/>
</dbReference>
<dbReference type="Gene3D" id="2.40.50.140">
    <property type="entry name" value="Nucleic acid-binding proteins"/>
    <property type="match status" value="1"/>
</dbReference>
<dbReference type="RefSeq" id="WP_057768913.1">
    <property type="nucleotide sequence ID" value="NZ_JQAT01000002.1"/>
</dbReference>
<dbReference type="InterPro" id="IPR012340">
    <property type="entry name" value="NA-bd_OB-fold"/>
</dbReference>
<dbReference type="PATRIC" id="fig|81857.3.peg.1155"/>
<organism evidence="3 4">
    <name type="scientific">Lactobacillus selangorensis</name>
    <dbReference type="NCBI Taxonomy" id="81857"/>
    <lineage>
        <taxon>Bacteria</taxon>
        <taxon>Bacillati</taxon>
        <taxon>Bacillota</taxon>
        <taxon>Bacilli</taxon>
        <taxon>Lactobacillales</taxon>
        <taxon>Lactobacillaceae</taxon>
        <taxon>Lactobacillus</taxon>
    </lineage>
</organism>
<proteinExistence type="predicted"/>
<gene>
    <name evidence="2" type="ORF">IV38_GL001149</name>
    <name evidence="3" type="ORF">IV40_GL000704</name>
</gene>
<keyword evidence="4" id="KW-1185">Reference proteome</keyword>
<dbReference type="Proteomes" id="UP000051645">
    <property type="component" value="Unassembled WGS sequence"/>
</dbReference>
<dbReference type="STRING" id="81857.IV38_GL001149"/>
<dbReference type="EMBL" id="JQAT01000002">
    <property type="protein sequence ID" value="KRN28938.1"/>
    <property type="molecule type" value="Genomic_DNA"/>
</dbReference>
<name>A0A0R2G5Z4_9LACO</name>
<dbReference type="CDD" id="cd04458">
    <property type="entry name" value="CSP_CDS"/>
    <property type="match status" value="1"/>
</dbReference>
<reference evidence="4 5" key="1">
    <citation type="journal article" date="2015" name="Genome Announc.">
        <title>Expanding the biotechnology potential of lactobacilli through comparative genomics of 213 strains and associated genera.</title>
        <authorList>
            <person name="Sun Z."/>
            <person name="Harris H.M."/>
            <person name="McCann A."/>
            <person name="Guo C."/>
            <person name="Argimon S."/>
            <person name="Zhang W."/>
            <person name="Yang X."/>
            <person name="Jeffery I.B."/>
            <person name="Cooney J.C."/>
            <person name="Kagawa T.F."/>
            <person name="Liu W."/>
            <person name="Song Y."/>
            <person name="Salvetti E."/>
            <person name="Wrobel A."/>
            <person name="Rasinkangas P."/>
            <person name="Parkhill J."/>
            <person name="Rea M.C."/>
            <person name="O'Sullivan O."/>
            <person name="Ritari J."/>
            <person name="Douillard F.P."/>
            <person name="Paul Ross R."/>
            <person name="Yang R."/>
            <person name="Briner A.E."/>
            <person name="Felis G.E."/>
            <person name="de Vos W.M."/>
            <person name="Barrangou R."/>
            <person name="Klaenhammer T.R."/>
            <person name="Caufield P.W."/>
            <person name="Cui Y."/>
            <person name="Zhang H."/>
            <person name="O'Toole P.W."/>
        </authorList>
    </citation>
    <scope>NUCLEOTIDE SEQUENCE [LARGE SCALE GENOMIC DNA]</scope>
    <source>
        <strain evidence="2 5">ATCC BAA-66</strain>
        <strain evidence="3 4">DSM 13344</strain>
    </source>
</reference>
<dbReference type="SUPFAM" id="SSF50249">
    <property type="entry name" value="Nucleic acid-binding proteins"/>
    <property type="match status" value="1"/>
</dbReference>
<dbReference type="GO" id="GO:0003676">
    <property type="term" value="F:nucleic acid binding"/>
    <property type="evidence" value="ECO:0007669"/>
    <property type="project" value="InterPro"/>
</dbReference>
<dbReference type="EMBL" id="JQAZ01000002">
    <property type="protein sequence ID" value="KRN32652.1"/>
    <property type="molecule type" value="Genomic_DNA"/>
</dbReference>
<dbReference type="Proteomes" id="UP000051751">
    <property type="component" value="Unassembled WGS sequence"/>
</dbReference>
<protein>
    <recommendedName>
        <fullName evidence="1">CSD domain-containing protein</fullName>
    </recommendedName>
</protein>
<evidence type="ECO:0000313" key="2">
    <source>
        <dbReference type="EMBL" id="KRN28938.1"/>
    </source>
</evidence>
<comment type="caution">
    <text evidence="3">The sequence shown here is derived from an EMBL/GenBank/DDBJ whole genome shotgun (WGS) entry which is preliminary data.</text>
</comment>
<evidence type="ECO:0000313" key="4">
    <source>
        <dbReference type="Proteomes" id="UP000051645"/>
    </source>
</evidence>
<evidence type="ECO:0000259" key="1">
    <source>
        <dbReference type="Pfam" id="PF00313"/>
    </source>
</evidence>
<evidence type="ECO:0000313" key="5">
    <source>
        <dbReference type="Proteomes" id="UP000051751"/>
    </source>
</evidence>
<sequence>MYLHGKVTYYNSQKGFGFIRDFAKRDFYFHISNVIQGAVCKGVTVEFEGGQNDHGYVATKIFAYGGLGVVDQNHVAHTKMKV</sequence>
<feature type="domain" description="CSD" evidence="1">
    <location>
        <begin position="4"/>
        <end position="61"/>
    </location>
</feature>
<evidence type="ECO:0000313" key="3">
    <source>
        <dbReference type="EMBL" id="KRN32652.1"/>
    </source>
</evidence>
<accession>A0A0R2G5Z4</accession>
<dbReference type="InterPro" id="IPR002059">
    <property type="entry name" value="CSP_DNA-bd"/>
</dbReference>